<keyword evidence="3" id="KW-0520">NAD</keyword>
<dbReference type="InterPro" id="IPR029752">
    <property type="entry name" value="D-isomer_DH_CS1"/>
</dbReference>
<evidence type="ECO:0000259" key="5">
    <source>
        <dbReference type="Pfam" id="PF00389"/>
    </source>
</evidence>
<evidence type="ECO:0000256" key="3">
    <source>
        <dbReference type="ARBA" id="ARBA00023027"/>
    </source>
</evidence>
<dbReference type="Pfam" id="PF00389">
    <property type="entry name" value="2-Hacid_dh"/>
    <property type="match status" value="1"/>
</dbReference>
<reference evidence="7" key="1">
    <citation type="journal article" date="2021" name="PeerJ">
        <title>Extensive microbial diversity within the chicken gut microbiome revealed by metagenomics and culture.</title>
        <authorList>
            <person name="Gilroy R."/>
            <person name="Ravi A."/>
            <person name="Getino M."/>
            <person name="Pursley I."/>
            <person name="Horton D.L."/>
            <person name="Alikhan N.F."/>
            <person name="Baker D."/>
            <person name="Gharbi K."/>
            <person name="Hall N."/>
            <person name="Watson M."/>
            <person name="Adriaenssens E.M."/>
            <person name="Foster-Nyarko E."/>
            <person name="Jarju S."/>
            <person name="Secka A."/>
            <person name="Antonio M."/>
            <person name="Oren A."/>
            <person name="Chaudhuri R.R."/>
            <person name="La Ragione R."/>
            <person name="Hildebrand F."/>
            <person name="Pallen M.J."/>
        </authorList>
    </citation>
    <scope>NUCLEOTIDE SEQUENCE</scope>
    <source>
        <strain evidence="7">CHK198-12963</strain>
    </source>
</reference>
<dbReference type="PANTHER" id="PTHR43026">
    <property type="entry name" value="2-HYDROXYACID DEHYDROGENASE HOMOLOG 1-RELATED"/>
    <property type="match status" value="1"/>
</dbReference>
<comment type="caution">
    <text evidence="7">The sequence shown here is derived from an EMBL/GenBank/DDBJ whole genome shotgun (WGS) entry which is preliminary data.</text>
</comment>
<dbReference type="InterPro" id="IPR006139">
    <property type="entry name" value="D-isomer_2_OHA_DH_cat_dom"/>
</dbReference>
<dbReference type="GO" id="GO:0008720">
    <property type="term" value="F:D-lactate dehydrogenase (NAD+) activity"/>
    <property type="evidence" value="ECO:0007669"/>
    <property type="project" value="TreeGrafter"/>
</dbReference>
<protein>
    <submittedName>
        <fullName evidence="7">Lactate dehydrogenase</fullName>
    </submittedName>
</protein>
<name>A0A9D2TFY4_9FIRM</name>
<dbReference type="InterPro" id="IPR006140">
    <property type="entry name" value="D-isomer_DH_NAD-bd"/>
</dbReference>
<dbReference type="Proteomes" id="UP000823863">
    <property type="component" value="Unassembled WGS sequence"/>
</dbReference>
<dbReference type="CDD" id="cd12185">
    <property type="entry name" value="HGDH_LDH_like"/>
    <property type="match status" value="1"/>
</dbReference>
<dbReference type="SUPFAM" id="SSF51735">
    <property type="entry name" value="NAD(P)-binding Rossmann-fold domains"/>
    <property type="match status" value="1"/>
</dbReference>
<feature type="domain" description="D-isomer specific 2-hydroxyacid dehydrogenase catalytic" evidence="5">
    <location>
        <begin position="8"/>
        <end position="326"/>
    </location>
</feature>
<reference evidence="7" key="2">
    <citation type="submission" date="2021-04" db="EMBL/GenBank/DDBJ databases">
        <authorList>
            <person name="Gilroy R."/>
        </authorList>
    </citation>
    <scope>NUCLEOTIDE SEQUENCE</scope>
    <source>
        <strain evidence="7">CHK198-12963</strain>
    </source>
</reference>
<gene>
    <name evidence="7" type="ORF">H9931_11750</name>
</gene>
<proteinExistence type="inferred from homology"/>
<evidence type="ECO:0000256" key="2">
    <source>
        <dbReference type="ARBA" id="ARBA00023002"/>
    </source>
</evidence>
<feature type="domain" description="D-isomer specific 2-hydroxyacid dehydrogenase NAD-binding" evidence="6">
    <location>
        <begin position="108"/>
        <end position="294"/>
    </location>
</feature>
<dbReference type="InterPro" id="IPR029753">
    <property type="entry name" value="D-isomer_DH_CS"/>
</dbReference>
<dbReference type="GO" id="GO:0051287">
    <property type="term" value="F:NAD binding"/>
    <property type="evidence" value="ECO:0007669"/>
    <property type="project" value="InterPro"/>
</dbReference>
<evidence type="ECO:0000256" key="4">
    <source>
        <dbReference type="RuleBase" id="RU003719"/>
    </source>
</evidence>
<dbReference type="PANTHER" id="PTHR43026:SF1">
    <property type="entry name" value="2-HYDROXYACID DEHYDROGENASE HOMOLOG 1-RELATED"/>
    <property type="match status" value="1"/>
</dbReference>
<keyword evidence="2 4" id="KW-0560">Oxidoreductase</keyword>
<comment type="similarity">
    <text evidence="1 4">Belongs to the D-isomer specific 2-hydroxyacid dehydrogenase family.</text>
</comment>
<organism evidence="7 8">
    <name type="scientific">Candidatus Enterocloster excrementigallinarum</name>
    <dbReference type="NCBI Taxonomy" id="2838558"/>
    <lineage>
        <taxon>Bacteria</taxon>
        <taxon>Bacillati</taxon>
        <taxon>Bacillota</taxon>
        <taxon>Clostridia</taxon>
        <taxon>Lachnospirales</taxon>
        <taxon>Lachnospiraceae</taxon>
        <taxon>Enterocloster</taxon>
    </lineage>
</organism>
<evidence type="ECO:0000313" key="8">
    <source>
        <dbReference type="Proteomes" id="UP000823863"/>
    </source>
</evidence>
<dbReference type="InterPro" id="IPR058205">
    <property type="entry name" value="D-LDH-like"/>
</dbReference>
<dbReference type="Gene3D" id="3.40.50.720">
    <property type="entry name" value="NAD(P)-binding Rossmann-like Domain"/>
    <property type="match status" value="2"/>
</dbReference>
<sequence length="327" mass="36470">MKMMAFSCRQDEREFFEQFGKQYGVEVETTREAPSMENAGLLKGCGAACVLTTPVAADLIDRWHEYGVKLISTRTVGFEHVDYRHAAKLGIVVSNATYTPDTVAEYTIMTILMAIRKMKIILQRYIGQDFSLRHVRGRELGPMTVGVVGTGRIGQRVIQLLRGFGCRILAYDLEPREEVRKMAAYVSLDTIWKECDLITFHTPATEETYHMVNRHTLSQMKDGVVLINMARGSLIDTEALIEGLEKGKVGAAALDVVENEGSIYYKDFKDCPVGCREMSVLSAMPNVLMTPHTAFFTQEAVSDMVECAMISCARLMAGEKDPLQVNG</sequence>
<dbReference type="InterPro" id="IPR036291">
    <property type="entry name" value="NAD(P)-bd_dom_sf"/>
</dbReference>
<evidence type="ECO:0000313" key="7">
    <source>
        <dbReference type="EMBL" id="HJC67363.1"/>
    </source>
</evidence>
<evidence type="ECO:0000259" key="6">
    <source>
        <dbReference type="Pfam" id="PF02826"/>
    </source>
</evidence>
<dbReference type="PROSITE" id="PS00065">
    <property type="entry name" value="D_2_HYDROXYACID_DH_1"/>
    <property type="match status" value="1"/>
</dbReference>
<evidence type="ECO:0000256" key="1">
    <source>
        <dbReference type="ARBA" id="ARBA00005854"/>
    </source>
</evidence>
<dbReference type="AlphaFoldDB" id="A0A9D2TFY4"/>
<accession>A0A9D2TFY4</accession>
<dbReference type="SUPFAM" id="SSF52283">
    <property type="entry name" value="Formate/glycerate dehydrogenase catalytic domain-like"/>
    <property type="match status" value="1"/>
</dbReference>
<dbReference type="Pfam" id="PF02826">
    <property type="entry name" value="2-Hacid_dh_C"/>
    <property type="match status" value="1"/>
</dbReference>
<dbReference type="EMBL" id="DWWB01000067">
    <property type="protein sequence ID" value="HJC67363.1"/>
    <property type="molecule type" value="Genomic_DNA"/>
</dbReference>
<dbReference type="PROSITE" id="PS00671">
    <property type="entry name" value="D_2_HYDROXYACID_DH_3"/>
    <property type="match status" value="1"/>
</dbReference>